<dbReference type="EMBL" id="JWHL01000004">
    <property type="protein sequence ID" value="MBR1368818.1"/>
    <property type="molecule type" value="Genomic_DNA"/>
</dbReference>
<dbReference type="InterPro" id="IPR016155">
    <property type="entry name" value="Mopterin_synth/thiamin_S_b"/>
</dbReference>
<accession>A0A8J8B573</accession>
<evidence type="ECO:0008006" key="3">
    <source>
        <dbReference type="Google" id="ProtNLM"/>
    </source>
</evidence>
<keyword evidence="2" id="KW-1185">Reference proteome</keyword>
<evidence type="ECO:0000313" key="2">
    <source>
        <dbReference type="Proteomes" id="UP000730161"/>
    </source>
</evidence>
<name>A0A8J8B573_9EURY</name>
<dbReference type="AlphaFoldDB" id="A0A8J8B573"/>
<organism evidence="1 2">
    <name type="scientific">Methanocalculus chunghsingensis</name>
    <dbReference type="NCBI Taxonomy" id="156457"/>
    <lineage>
        <taxon>Archaea</taxon>
        <taxon>Methanobacteriati</taxon>
        <taxon>Methanobacteriota</taxon>
        <taxon>Stenosarchaea group</taxon>
        <taxon>Methanomicrobia</taxon>
        <taxon>Methanomicrobiales</taxon>
        <taxon>Methanocalculaceae</taxon>
        <taxon>Methanocalculus</taxon>
    </lineage>
</organism>
<reference evidence="1" key="1">
    <citation type="submission" date="2014-12" db="EMBL/GenBank/DDBJ databases">
        <authorList>
            <person name="Huang H.-H."/>
            <person name="Chen S.-C."/>
            <person name="Lai M.-C."/>
        </authorList>
    </citation>
    <scope>NUCLEOTIDE SEQUENCE</scope>
    <source>
        <strain evidence="1">K1F9705b</strain>
    </source>
</reference>
<evidence type="ECO:0000313" key="1">
    <source>
        <dbReference type="EMBL" id="MBR1368818.1"/>
    </source>
</evidence>
<sequence length="64" mass="6942">MQVILPDRSIRVLPPEPVRIEDLVISLGFLPTGVIVTRNGIIVPEDEEAGGDDELRIIQVSHGG</sequence>
<dbReference type="Gene3D" id="3.10.20.30">
    <property type="match status" value="1"/>
</dbReference>
<protein>
    <recommendedName>
        <fullName evidence="3">ThiamineS protein</fullName>
    </recommendedName>
</protein>
<dbReference type="OrthoDB" id="106066at2157"/>
<dbReference type="SUPFAM" id="SSF54285">
    <property type="entry name" value="MoaD/ThiS"/>
    <property type="match status" value="1"/>
</dbReference>
<dbReference type="Proteomes" id="UP000730161">
    <property type="component" value="Unassembled WGS sequence"/>
</dbReference>
<dbReference type="RefSeq" id="WP_211530454.1">
    <property type="nucleotide sequence ID" value="NZ_JWHL01000004.1"/>
</dbReference>
<comment type="caution">
    <text evidence="1">The sequence shown here is derived from an EMBL/GenBank/DDBJ whole genome shotgun (WGS) entry which is preliminary data.</text>
</comment>
<gene>
    <name evidence="1" type="ORF">RJ53_04545</name>
</gene>
<proteinExistence type="predicted"/>
<dbReference type="InterPro" id="IPR012675">
    <property type="entry name" value="Beta-grasp_dom_sf"/>
</dbReference>